<sequence length="71" mass="8279">MAVKHSEFFTRTADEFLEQLCGYSRITEVWFVLWQGGGAYGFTEIMQFTGVSRSWLTEVLRRLLADALVRR</sequence>
<dbReference type="AlphaFoldDB" id="X0UPF8"/>
<feature type="non-terminal residue" evidence="1">
    <location>
        <position position="71"/>
    </location>
</feature>
<comment type="caution">
    <text evidence="1">The sequence shown here is derived from an EMBL/GenBank/DDBJ whole genome shotgun (WGS) entry which is preliminary data.</text>
</comment>
<evidence type="ECO:0008006" key="2">
    <source>
        <dbReference type="Google" id="ProtNLM"/>
    </source>
</evidence>
<dbReference type="InterPro" id="IPR036390">
    <property type="entry name" value="WH_DNA-bd_sf"/>
</dbReference>
<evidence type="ECO:0000313" key="1">
    <source>
        <dbReference type="EMBL" id="GAG07540.1"/>
    </source>
</evidence>
<dbReference type="EMBL" id="BARS01020459">
    <property type="protein sequence ID" value="GAG07540.1"/>
    <property type="molecule type" value="Genomic_DNA"/>
</dbReference>
<accession>X0UPF8</accession>
<organism evidence="1">
    <name type="scientific">marine sediment metagenome</name>
    <dbReference type="NCBI Taxonomy" id="412755"/>
    <lineage>
        <taxon>unclassified sequences</taxon>
        <taxon>metagenomes</taxon>
        <taxon>ecological metagenomes</taxon>
    </lineage>
</organism>
<gene>
    <name evidence="1" type="ORF">S01H1_32989</name>
</gene>
<protein>
    <recommendedName>
        <fullName evidence="2">HTH hxlR-type domain-containing protein</fullName>
    </recommendedName>
</protein>
<proteinExistence type="predicted"/>
<dbReference type="SUPFAM" id="SSF46785">
    <property type="entry name" value="Winged helix' DNA-binding domain"/>
    <property type="match status" value="1"/>
</dbReference>
<reference evidence="1" key="1">
    <citation type="journal article" date="2014" name="Front. Microbiol.">
        <title>High frequency of phylogenetically diverse reductive dehalogenase-homologous genes in deep subseafloor sedimentary metagenomes.</title>
        <authorList>
            <person name="Kawai M."/>
            <person name="Futagami T."/>
            <person name="Toyoda A."/>
            <person name="Takaki Y."/>
            <person name="Nishi S."/>
            <person name="Hori S."/>
            <person name="Arai W."/>
            <person name="Tsubouchi T."/>
            <person name="Morono Y."/>
            <person name="Uchiyama I."/>
            <person name="Ito T."/>
            <person name="Fujiyama A."/>
            <person name="Inagaki F."/>
            <person name="Takami H."/>
        </authorList>
    </citation>
    <scope>NUCLEOTIDE SEQUENCE</scope>
    <source>
        <strain evidence="1">Expedition CK06-06</strain>
    </source>
</reference>
<name>X0UPF8_9ZZZZ</name>